<evidence type="ECO:0000256" key="2">
    <source>
        <dbReference type="SAM" id="Phobius"/>
    </source>
</evidence>
<accession>A0A1M7HGP3</accession>
<feature type="transmembrane region" description="Helical" evidence="2">
    <location>
        <begin position="50"/>
        <end position="76"/>
    </location>
</feature>
<name>A0A1M7HGP3_9HYPH</name>
<keyword evidence="2" id="KW-1133">Transmembrane helix</keyword>
<dbReference type="Proteomes" id="UP000186002">
    <property type="component" value="Unassembled WGS sequence"/>
</dbReference>
<keyword evidence="2" id="KW-0472">Membrane</keyword>
<sequence>MDLLDTLSISFLTVAVPVFALRTSAYWALPFREKCLIRRLMARREAPLGLGSRLFTGFIVVGGLSFALLHGLVFLAGDSQPWQDGLGAQVNSGLEAIGTGTGRLLANQVLPVKILSTAFILAVSLTVMITSFREMRLIHRLRNKTAPRRNAAQATSWDHGNSPHSPAAV</sequence>
<evidence type="ECO:0000256" key="1">
    <source>
        <dbReference type="SAM" id="MobiDB-lite"/>
    </source>
</evidence>
<proteinExistence type="predicted"/>
<organism evidence="3 4">
    <name type="scientific">Roseibium suaedae</name>
    <dbReference type="NCBI Taxonomy" id="735517"/>
    <lineage>
        <taxon>Bacteria</taxon>
        <taxon>Pseudomonadati</taxon>
        <taxon>Pseudomonadota</taxon>
        <taxon>Alphaproteobacteria</taxon>
        <taxon>Hyphomicrobiales</taxon>
        <taxon>Stappiaceae</taxon>
        <taxon>Roseibium</taxon>
    </lineage>
</organism>
<dbReference type="AlphaFoldDB" id="A0A1M7HGP3"/>
<protein>
    <submittedName>
        <fullName evidence="3">Uncharacterized protein</fullName>
    </submittedName>
</protein>
<feature type="transmembrane region" description="Helical" evidence="2">
    <location>
        <begin position="114"/>
        <end position="132"/>
    </location>
</feature>
<feature type="transmembrane region" description="Helical" evidence="2">
    <location>
        <begin position="6"/>
        <end position="29"/>
    </location>
</feature>
<evidence type="ECO:0000313" key="4">
    <source>
        <dbReference type="Proteomes" id="UP000186002"/>
    </source>
</evidence>
<evidence type="ECO:0000313" key="3">
    <source>
        <dbReference type="EMBL" id="SHM27620.1"/>
    </source>
</evidence>
<dbReference type="EMBL" id="FRBW01000002">
    <property type="protein sequence ID" value="SHM27620.1"/>
    <property type="molecule type" value="Genomic_DNA"/>
</dbReference>
<feature type="region of interest" description="Disordered" evidence="1">
    <location>
        <begin position="146"/>
        <end position="169"/>
    </location>
</feature>
<dbReference type="RefSeq" id="WP_073013041.1">
    <property type="nucleotide sequence ID" value="NZ_FRBW01000002.1"/>
</dbReference>
<keyword evidence="2" id="KW-0812">Transmembrane</keyword>
<feature type="compositionally biased region" description="Polar residues" evidence="1">
    <location>
        <begin position="152"/>
        <end position="169"/>
    </location>
</feature>
<keyword evidence="4" id="KW-1185">Reference proteome</keyword>
<gene>
    <name evidence="3" type="ORF">SAMN05444272_2219</name>
</gene>
<reference evidence="3 4" key="1">
    <citation type="submission" date="2016-11" db="EMBL/GenBank/DDBJ databases">
        <authorList>
            <person name="Jaros S."/>
            <person name="Januszkiewicz K."/>
            <person name="Wedrychowicz H."/>
        </authorList>
    </citation>
    <scope>NUCLEOTIDE SEQUENCE [LARGE SCALE GENOMIC DNA]</scope>
    <source>
        <strain evidence="3 4">DSM 22153</strain>
    </source>
</reference>